<dbReference type="GO" id="GO:0046872">
    <property type="term" value="F:metal ion binding"/>
    <property type="evidence" value="ECO:0007669"/>
    <property type="project" value="UniProtKB-KW"/>
</dbReference>
<feature type="domain" description="ATP-grasp" evidence="4">
    <location>
        <begin position="23"/>
        <end position="211"/>
    </location>
</feature>
<keyword evidence="1" id="KW-0479">Metal-binding</keyword>
<dbReference type="InterPro" id="IPR004666">
    <property type="entry name" value="Rp_bS6_RimK/Lys_biosynth_LsyX"/>
</dbReference>
<accession>A0A383CA52</accession>
<dbReference type="GO" id="GO:0005524">
    <property type="term" value="F:ATP binding"/>
    <property type="evidence" value="ECO:0007669"/>
    <property type="project" value="UniProtKB-KW"/>
</dbReference>
<evidence type="ECO:0000313" key="5">
    <source>
        <dbReference type="EMBL" id="SVE28535.1"/>
    </source>
</evidence>
<dbReference type="AlphaFoldDB" id="A0A383CA52"/>
<dbReference type="GO" id="GO:0005737">
    <property type="term" value="C:cytoplasm"/>
    <property type="evidence" value="ECO:0007669"/>
    <property type="project" value="TreeGrafter"/>
</dbReference>
<evidence type="ECO:0000256" key="2">
    <source>
        <dbReference type="ARBA" id="ARBA00022741"/>
    </source>
</evidence>
<dbReference type="InterPro" id="IPR013815">
    <property type="entry name" value="ATP_grasp_subdomain_1"/>
</dbReference>
<name>A0A383CA52_9ZZZZ</name>
<keyword evidence="2" id="KW-0547">Nucleotide-binding</keyword>
<keyword evidence="3" id="KW-0067">ATP-binding</keyword>
<evidence type="ECO:0000259" key="4">
    <source>
        <dbReference type="PROSITE" id="PS50975"/>
    </source>
</evidence>
<evidence type="ECO:0000256" key="1">
    <source>
        <dbReference type="ARBA" id="ARBA00022723"/>
    </source>
</evidence>
<dbReference type="Pfam" id="PF08443">
    <property type="entry name" value="RimK"/>
    <property type="match status" value="1"/>
</dbReference>
<dbReference type="PROSITE" id="PS50975">
    <property type="entry name" value="ATP_GRASP"/>
    <property type="match status" value="1"/>
</dbReference>
<dbReference type="GO" id="GO:0009432">
    <property type="term" value="P:SOS response"/>
    <property type="evidence" value="ECO:0007669"/>
    <property type="project" value="TreeGrafter"/>
</dbReference>
<feature type="non-terminal residue" evidence="5">
    <location>
        <position position="1"/>
    </location>
</feature>
<proteinExistence type="predicted"/>
<dbReference type="SUPFAM" id="SSF56059">
    <property type="entry name" value="Glutathione synthetase ATP-binding domain-like"/>
    <property type="match status" value="1"/>
</dbReference>
<gene>
    <name evidence="5" type="ORF">METZ01_LOCUS481389</name>
</gene>
<dbReference type="PANTHER" id="PTHR21621:SF0">
    <property type="entry name" value="BETA-CITRYLGLUTAMATE SYNTHASE B-RELATED"/>
    <property type="match status" value="1"/>
</dbReference>
<dbReference type="PANTHER" id="PTHR21621">
    <property type="entry name" value="RIBOSOMAL PROTEIN S6 MODIFICATION PROTEIN"/>
    <property type="match status" value="1"/>
</dbReference>
<dbReference type="EMBL" id="UINC01206759">
    <property type="protein sequence ID" value="SVE28535.1"/>
    <property type="molecule type" value="Genomic_DNA"/>
</dbReference>
<feature type="non-terminal residue" evidence="5">
    <location>
        <position position="241"/>
    </location>
</feature>
<sequence>KIGICMVNSRETVGICADKYRTYLKLQEYGLTQPKTALIPSVEHKDIAIEKIDTKYPIVMKTLAGSKGVGVLFVESERSYDSLVQLLHSQNPDIDLLIQEHIKTDKDIRVIILGGLVIAAMERKVIEGDFRSNVSQGGKVASYKLSDLEIEQCLLASKAVNGVWTAVDFIPSEDPKTKPPYILEVNHSPGTAGIEKASGKNIAKEVIQHFENDKNRIRVPEQCGYFEVVKIEPFGQLVAKF</sequence>
<reference evidence="5" key="1">
    <citation type="submission" date="2018-05" db="EMBL/GenBank/DDBJ databases">
        <authorList>
            <person name="Lanie J.A."/>
            <person name="Ng W.-L."/>
            <person name="Kazmierczak K.M."/>
            <person name="Andrzejewski T.M."/>
            <person name="Davidsen T.M."/>
            <person name="Wayne K.J."/>
            <person name="Tettelin H."/>
            <person name="Glass J.I."/>
            <person name="Rusch D."/>
            <person name="Podicherti R."/>
            <person name="Tsui H.-C.T."/>
            <person name="Winkler M.E."/>
        </authorList>
    </citation>
    <scope>NUCLEOTIDE SEQUENCE</scope>
</reference>
<dbReference type="NCBIfam" id="TIGR00768">
    <property type="entry name" value="rimK_fam"/>
    <property type="match status" value="1"/>
</dbReference>
<dbReference type="InterPro" id="IPR011761">
    <property type="entry name" value="ATP-grasp"/>
</dbReference>
<evidence type="ECO:0000256" key="3">
    <source>
        <dbReference type="ARBA" id="ARBA00022840"/>
    </source>
</evidence>
<protein>
    <recommendedName>
        <fullName evidence="4">ATP-grasp domain-containing protein</fullName>
    </recommendedName>
</protein>
<dbReference type="Gene3D" id="3.30.1490.20">
    <property type="entry name" value="ATP-grasp fold, A domain"/>
    <property type="match status" value="1"/>
</dbReference>
<dbReference type="Gene3D" id="3.30.470.20">
    <property type="entry name" value="ATP-grasp fold, B domain"/>
    <property type="match status" value="1"/>
</dbReference>
<dbReference type="GO" id="GO:0018169">
    <property type="term" value="F:ribosomal S6-glutamic acid ligase activity"/>
    <property type="evidence" value="ECO:0007669"/>
    <property type="project" value="TreeGrafter"/>
</dbReference>
<organism evidence="5">
    <name type="scientific">marine metagenome</name>
    <dbReference type="NCBI Taxonomy" id="408172"/>
    <lineage>
        <taxon>unclassified sequences</taxon>
        <taxon>metagenomes</taxon>
        <taxon>ecological metagenomes</taxon>
    </lineage>
</organism>
<dbReference type="InterPro" id="IPR013651">
    <property type="entry name" value="ATP-grasp_RimK-type"/>
</dbReference>